<dbReference type="EMBL" id="MU839842">
    <property type="protein sequence ID" value="KAK1751525.1"/>
    <property type="molecule type" value="Genomic_DNA"/>
</dbReference>
<comment type="caution">
    <text evidence="3">The sequence shown here is derived from an EMBL/GenBank/DDBJ whole genome shotgun (WGS) entry which is preliminary data.</text>
</comment>
<sequence length="462" mass="52145">MSFLPIFLLSLPAVALAQSTETEHATERVGWVSPKATRSTWGIIWSCMSIFLVCSWKCVHLNCPTLEEMRGGWHHFKLGSWKVPYFPKPGLRSKWRRRLGWMLAISVAPEVGVVMAFKQYRRAKRCLSEASELFSGRENPLTMAHAFALDMGAVWVRDATRREPIPLVSESMSGGRDQLMSTKFPDPAVWVTGVSRPATLDDLYDPNVFPDLSENEIMDRSKSDAFTKLFALAQSVWLITQSIARAVNGLAITELELVTVSFVTCAAVMYALWWNKPFDAETRHILLKLPDNRSQNGTLTPIRSLQLQPGPSLERDDEAVRTEELSFDELTDFVFFAGDHDELLTVVLYLTGTIFSAIHLAAWNFDFPSVLIQNLWRYSAVGGLAMSLYPVILVSIGSAFSCIPSRLKDFLVIFFGTLMMVLMFLYLVCRVIIWVLTFYCFSSMPASAYEPLDWTGFLPHFG</sequence>
<feature type="transmembrane region" description="Helical" evidence="1">
    <location>
        <begin position="343"/>
        <end position="363"/>
    </location>
</feature>
<evidence type="ECO:0000313" key="3">
    <source>
        <dbReference type="EMBL" id="KAK1751525.1"/>
    </source>
</evidence>
<feature type="transmembrane region" description="Helical" evidence="1">
    <location>
        <begin position="410"/>
        <end position="436"/>
    </location>
</feature>
<protein>
    <recommendedName>
        <fullName evidence="5">Transmembrane protein</fullName>
    </recommendedName>
</protein>
<gene>
    <name evidence="3" type="ORF">QBC47DRAFT_392014</name>
</gene>
<reference evidence="3" key="1">
    <citation type="submission" date="2023-06" db="EMBL/GenBank/DDBJ databases">
        <title>Genome-scale phylogeny and comparative genomics of the fungal order Sordariales.</title>
        <authorList>
            <consortium name="Lawrence Berkeley National Laboratory"/>
            <person name="Hensen N."/>
            <person name="Bonometti L."/>
            <person name="Westerberg I."/>
            <person name="Brannstrom I.O."/>
            <person name="Guillou S."/>
            <person name="Cros-Aarteil S."/>
            <person name="Calhoun S."/>
            <person name="Haridas S."/>
            <person name="Kuo A."/>
            <person name="Mondo S."/>
            <person name="Pangilinan J."/>
            <person name="Riley R."/>
            <person name="Labutti K."/>
            <person name="Andreopoulos B."/>
            <person name="Lipzen A."/>
            <person name="Chen C."/>
            <person name="Yanf M."/>
            <person name="Daum C."/>
            <person name="Ng V."/>
            <person name="Clum A."/>
            <person name="Steindorff A."/>
            <person name="Ohm R."/>
            <person name="Martin F."/>
            <person name="Silar P."/>
            <person name="Natvig D."/>
            <person name="Lalanne C."/>
            <person name="Gautier V."/>
            <person name="Ament-Velasquez S.L."/>
            <person name="Kruys A."/>
            <person name="Hutchinson M.I."/>
            <person name="Powell A.J."/>
            <person name="Barry K."/>
            <person name="Miller A.N."/>
            <person name="Grigoriev I.V."/>
            <person name="Debuchy R."/>
            <person name="Gladieux P."/>
            <person name="Thoren M.H."/>
            <person name="Johannesson H."/>
        </authorList>
    </citation>
    <scope>NUCLEOTIDE SEQUENCE</scope>
    <source>
        <strain evidence="3">PSN4</strain>
    </source>
</reference>
<feature type="transmembrane region" description="Helical" evidence="1">
    <location>
        <begin position="375"/>
        <end position="403"/>
    </location>
</feature>
<proteinExistence type="predicted"/>
<feature type="chain" id="PRO_5042587620" description="Transmembrane protein" evidence="2">
    <location>
        <begin position="18"/>
        <end position="462"/>
    </location>
</feature>
<keyword evidence="1" id="KW-0472">Membrane</keyword>
<dbReference type="PANTHER" id="PTHR35043:SF7">
    <property type="entry name" value="TRANSCRIPTION FACTOR DOMAIN-CONTAINING PROTEIN"/>
    <property type="match status" value="1"/>
</dbReference>
<keyword evidence="1" id="KW-0812">Transmembrane</keyword>
<dbReference type="Proteomes" id="UP001239445">
    <property type="component" value="Unassembled WGS sequence"/>
</dbReference>
<feature type="signal peptide" evidence="2">
    <location>
        <begin position="1"/>
        <end position="17"/>
    </location>
</feature>
<dbReference type="PANTHER" id="PTHR35043">
    <property type="entry name" value="TRANSCRIPTION FACTOR DOMAIN-CONTAINING PROTEIN"/>
    <property type="match status" value="1"/>
</dbReference>
<accession>A0AAJ0B5C5</accession>
<evidence type="ECO:0000313" key="4">
    <source>
        <dbReference type="Proteomes" id="UP001239445"/>
    </source>
</evidence>
<organism evidence="3 4">
    <name type="scientific">Echria macrotheca</name>
    <dbReference type="NCBI Taxonomy" id="438768"/>
    <lineage>
        <taxon>Eukaryota</taxon>
        <taxon>Fungi</taxon>
        <taxon>Dikarya</taxon>
        <taxon>Ascomycota</taxon>
        <taxon>Pezizomycotina</taxon>
        <taxon>Sordariomycetes</taxon>
        <taxon>Sordariomycetidae</taxon>
        <taxon>Sordariales</taxon>
        <taxon>Schizotheciaceae</taxon>
        <taxon>Echria</taxon>
    </lineage>
</organism>
<evidence type="ECO:0000256" key="2">
    <source>
        <dbReference type="SAM" id="SignalP"/>
    </source>
</evidence>
<feature type="transmembrane region" description="Helical" evidence="1">
    <location>
        <begin position="99"/>
        <end position="117"/>
    </location>
</feature>
<keyword evidence="2" id="KW-0732">Signal</keyword>
<evidence type="ECO:0008006" key="5">
    <source>
        <dbReference type="Google" id="ProtNLM"/>
    </source>
</evidence>
<dbReference type="AlphaFoldDB" id="A0AAJ0B5C5"/>
<feature type="transmembrane region" description="Helical" evidence="1">
    <location>
        <begin position="250"/>
        <end position="273"/>
    </location>
</feature>
<evidence type="ECO:0000256" key="1">
    <source>
        <dbReference type="SAM" id="Phobius"/>
    </source>
</evidence>
<keyword evidence="1" id="KW-1133">Transmembrane helix</keyword>
<name>A0AAJ0B5C5_9PEZI</name>
<keyword evidence="4" id="KW-1185">Reference proteome</keyword>